<dbReference type="Proteomes" id="UP001190700">
    <property type="component" value="Unassembled WGS sequence"/>
</dbReference>
<accession>A0AAE0EQ73</accession>
<keyword evidence="2" id="KW-0472">Membrane</keyword>
<feature type="compositionally biased region" description="Low complexity" evidence="1">
    <location>
        <begin position="443"/>
        <end position="466"/>
    </location>
</feature>
<evidence type="ECO:0000256" key="1">
    <source>
        <dbReference type="SAM" id="MobiDB-lite"/>
    </source>
</evidence>
<feature type="region of interest" description="Disordered" evidence="1">
    <location>
        <begin position="408"/>
        <end position="466"/>
    </location>
</feature>
<organism evidence="3 4">
    <name type="scientific">Cymbomonas tetramitiformis</name>
    <dbReference type="NCBI Taxonomy" id="36881"/>
    <lineage>
        <taxon>Eukaryota</taxon>
        <taxon>Viridiplantae</taxon>
        <taxon>Chlorophyta</taxon>
        <taxon>Pyramimonadophyceae</taxon>
        <taxon>Pyramimonadales</taxon>
        <taxon>Pyramimonadaceae</taxon>
        <taxon>Cymbomonas</taxon>
    </lineage>
</organism>
<feature type="compositionally biased region" description="Polar residues" evidence="1">
    <location>
        <begin position="817"/>
        <end position="835"/>
    </location>
</feature>
<dbReference type="AlphaFoldDB" id="A0AAE0EQ73"/>
<evidence type="ECO:0000313" key="4">
    <source>
        <dbReference type="Proteomes" id="UP001190700"/>
    </source>
</evidence>
<proteinExistence type="predicted"/>
<reference evidence="3 4" key="1">
    <citation type="journal article" date="2015" name="Genome Biol. Evol.">
        <title>Comparative Genomics of a Bacterivorous Green Alga Reveals Evolutionary Causalities and Consequences of Phago-Mixotrophic Mode of Nutrition.</title>
        <authorList>
            <person name="Burns J.A."/>
            <person name="Paasch A."/>
            <person name="Narechania A."/>
            <person name="Kim E."/>
        </authorList>
    </citation>
    <scope>NUCLEOTIDE SEQUENCE [LARGE SCALE GENOMIC DNA]</scope>
    <source>
        <strain evidence="3 4">PLY_AMNH</strain>
    </source>
</reference>
<dbReference type="EMBL" id="LGRX02034817">
    <property type="protein sequence ID" value="KAK3236843.1"/>
    <property type="molecule type" value="Genomic_DNA"/>
</dbReference>
<name>A0AAE0EQ73_9CHLO</name>
<evidence type="ECO:0000256" key="2">
    <source>
        <dbReference type="SAM" id="Phobius"/>
    </source>
</evidence>
<protein>
    <submittedName>
        <fullName evidence="3">Uncharacterized protein</fullName>
    </submittedName>
</protein>
<feature type="region of interest" description="Disordered" evidence="1">
    <location>
        <begin position="813"/>
        <end position="851"/>
    </location>
</feature>
<feature type="transmembrane region" description="Helical" evidence="2">
    <location>
        <begin position="607"/>
        <end position="627"/>
    </location>
</feature>
<sequence>SFGQAWRRMWVDAEVVELAWTSIPDGRWAFVHLEVDVPFTDDVNIMSRAASGAVSGSDLSCLRGDVAEIFLWGRPLLQREVDVVAAGFDYLLEHNSYASLLAAFAMEEGAGAFTRDAFGPNGLAALVNGPVWQELVPLQGGWRPYSRDHLELPELAAIHGISLWVKIAEEQPFLNDTQYLLHLASEDNSDLTYASGLGTFKGGAHEWVSGVATAIPSFNKEWAAMYVEGERCQPWWAALPLGAWAHVHLEPVRPFTTLNAALTLMGRAPGGDLGAEPGGLHGWLAAVALWDRHLRESEVRQLANSQLYLDAGCAYPPNASNSAVGAAAAAGRWAEVDASQFGWEWNATGDNRGDAGEVPAGASTCDGPGLVAHYPLEAIPGTTAGETTLGVVRDMTGRSSAAVVSGLVSWSEDSPQDGGWTSPPPSPAPLPPPPPPSVPPLSPATCPAAPLATLSASTPNPASTSTIAPTELGLDIEGWSGLVHLTARFAEGDATTLSRDFGEAYVGQLAAVADGPPANHAIESVVPGSIVVGSWSRFSSYKKAVAFEAEVACCFVHRVAEGPWSDTIAPLGVLEVLHVKATYVANEALFPEEEADIKGSDSLSEQWWVWVLLVLLAGTVVAFIYLVTSRFLHARSGAARNEDPREAPSTSPASEPKLHDLRWRRPDSPLEEAQHRASFAKVFPELVPEDDMVEVLLLEEIRLDSKVVDWKMKAQQEGFEAWKDRSKSNAGRDGRVTWQSKKPVKRVRPKSPSSKFIKSYDHFLPKRPPSVPLIEVEDGEELRASENTMDDVEEIQAGESYPENVLDHGSKAEEMEANSTGPNVKTSAEFESTRTAEPVKQQPHPLPDDTIDDDIWRGGTQGMPDIVCHLASSANPELIEW</sequence>
<keyword evidence="2" id="KW-0812">Transmembrane</keyword>
<feature type="compositionally biased region" description="Pro residues" evidence="1">
    <location>
        <begin position="422"/>
        <end position="442"/>
    </location>
</feature>
<gene>
    <name evidence="3" type="ORF">CYMTET_53042</name>
</gene>
<keyword evidence="2" id="KW-1133">Transmembrane helix</keyword>
<feature type="non-terminal residue" evidence="3">
    <location>
        <position position="1"/>
    </location>
</feature>
<feature type="region of interest" description="Disordered" evidence="1">
    <location>
        <begin position="639"/>
        <end position="662"/>
    </location>
</feature>
<evidence type="ECO:0000313" key="3">
    <source>
        <dbReference type="EMBL" id="KAK3236843.1"/>
    </source>
</evidence>
<keyword evidence="4" id="KW-1185">Reference proteome</keyword>
<comment type="caution">
    <text evidence="3">The sequence shown here is derived from an EMBL/GenBank/DDBJ whole genome shotgun (WGS) entry which is preliminary data.</text>
</comment>